<feature type="compositionally biased region" description="Basic and acidic residues" evidence="1">
    <location>
        <begin position="331"/>
        <end position="352"/>
    </location>
</feature>
<dbReference type="PANTHER" id="PTHR40465:SF1">
    <property type="entry name" value="DUF6534 DOMAIN-CONTAINING PROTEIN"/>
    <property type="match status" value="1"/>
</dbReference>
<evidence type="ECO:0000313" key="4">
    <source>
        <dbReference type="EMBL" id="KAF7304471.1"/>
    </source>
</evidence>
<keyword evidence="2" id="KW-0812">Transmembrane</keyword>
<gene>
    <name evidence="4" type="ORF">HMN09_00849400</name>
</gene>
<feature type="transmembrane region" description="Helical" evidence="2">
    <location>
        <begin position="50"/>
        <end position="76"/>
    </location>
</feature>
<feature type="transmembrane region" description="Helical" evidence="2">
    <location>
        <begin position="121"/>
        <end position="140"/>
    </location>
</feature>
<dbReference type="EMBL" id="JACAZE010000011">
    <property type="protein sequence ID" value="KAF7304471.1"/>
    <property type="molecule type" value="Genomic_DNA"/>
</dbReference>
<sequence>MSTGSPLDDTYGIWLIALLFQCILYGMGLLQAYLYFFWYKRDSWWLRASVLAIALLESLQAGTFFAATYRIFITGFGDFAKLNEVPWEASVGLESLYLSTCGVQLFFAWTIYQIKKEDRILPMLVVILALAAFGVGTAQIGLMSKLELYSDLGPISPVTITQAVLTFACDLVITGSLLLRLQEGKQSAETTESQLKFLVVTAINRGALIVCMALLNIILFLARPGTFDFLSMVIISGNLYMNSMLAMLNSREHARVLAGFSTSIASEEFRAGPASWVEDPEVTPIPSLHVPSRNTTRTQRSRGHDAEPEEGFDEEFDLGGPSRRRKGTASMDDRSVATTADLEHDVDHGPTQ</sequence>
<keyword evidence="5" id="KW-1185">Reference proteome</keyword>
<feature type="domain" description="DUF6534" evidence="3">
    <location>
        <begin position="167"/>
        <end position="253"/>
    </location>
</feature>
<feature type="compositionally biased region" description="Acidic residues" evidence="1">
    <location>
        <begin position="307"/>
        <end position="317"/>
    </location>
</feature>
<reference evidence="4" key="1">
    <citation type="submission" date="2020-05" db="EMBL/GenBank/DDBJ databases">
        <title>Mycena genomes resolve the evolution of fungal bioluminescence.</title>
        <authorList>
            <person name="Tsai I.J."/>
        </authorList>
    </citation>
    <scope>NUCLEOTIDE SEQUENCE</scope>
    <source>
        <strain evidence="4">110903Hualien_Pintung</strain>
    </source>
</reference>
<dbReference type="Pfam" id="PF20152">
    <property type="entry name" value="DUF6534"/>
    <property type="match status" value="1"/>
</dbReference>
<keyword evidence="2" id="KW-0472">Membrane</keyword>
<keyword evidence="2" id="KW-1133">Transmembrane helix</keyword>
<dbReference type="AlphaFoldDB" id="A0A8H6W6A9"/>
<dbReference type="OrthoDB" id="3053610at2759"/>
<comment type="caution">
    <text evidence="4">The sequence shown here is derived from an EMBL/GenBank/DDBJ whole genome shotgun (WGS) entry which is preliminary data.</text>
</comment>
<accession>A0A8H6W6A9</accession>
<dbReference type="Proteomes" id="UP000613580">
    <property type="component" value="Unassembled WGS sequence"/>
</dbReference>
<organism evidence="4 5">
    <name type="scientific">Mycena chlorophos</name>
    <name type="common">Agaric fungus</name>
    <name type="synonym">Agaricus chlorophos</name>
    <dbReference type="NCBI Taxonomy" id="658473"/>
    <lineage>
        <taxon>Eukaryota</taxon>
        <taxon>Fungi</taxon>
        <taxon>Dikarya</taxon>
        <taxon>Basidiomycota</taxon>
        <taxon>Agaricomycotina</taxon>
        <taxon>Agaricomycetes</taxon>
        <taxon>Agaricomycetidae</taxon>
        <taxon>Agaricales</taxon>
        <taxon>Marasmiineae</taxon>
        <taxon>Mycenaceae</taxon>
        <taxon>Mycena</taxon>
    </lineage>
</organism>
<feature type="transmembrane region" description="Helical" evidence="2">
    <location>
        <begin position="96"/>
        <end position="114"/>
    </location>
</feature>
<evidence type="ECO:0000313" key="5">
    <source>
        <dbReference type="Proteomes" id="UP000613580"/>
    </source>
</evidence>
<evidence type="ECO:0000256" key="2">
    <source>
        <dbReference type="SAM" id="Phobius"/>
    </source>
</evidence>
<feature type="transmembrane region" description="Helical" evidence="2">
    <location>
        <begin position="160"/>
        <end position="181"/>
    </location>
</feature>
<feature type="region of interest" description="Disordered" evidence="1">
    <location>
        <begin position="275"/>
        <end position="352"/>
    </location>
</feature>
<evidence type="ECO:0000256" key="1">
    <source>
        <dbReference type="SAM" id="MobiDB-lite"/>
    </source>
</evidence>
<feature type="transmembrane region" description="Helical" evidence="2">
    <location>
        <begin position="202"/>
        <end position="223"/>
    </location>
</feature>
<name>A0A8H6W6A9_MYCCL</name>
<protein>
    <recommendedName>
        <fullName evidence="3">DUF6534 domain-containing protein</fullName>
    </recommendedName>
</protein>
<dbReference type="InterPro" id="IPR045339">
    <property type="entry name" value="DUF6534"/>
</dbReference>
<dbReference type="PANTHER" id="PTHR40465">
    <property type="entry name" value="CHROMOSOME 1, WHOLE GENOME SHOTGUN SEQUENCE"/>
    <property type="match status" value="1"/>
</dbReference>
<evidence type="ECO:0000259" key="3">
    <source>
        <dbReference type="Pfam" id="PF20152"/>
    </source>
</evidence>
<feature type="transmembrane region" description="Helical" evidence="2">
    <location>
        <begin position="12"/>
        <end position="38"/>
    </location>
</feature>
<proteinExistence type="predicted"/>